<dbReference type="PANTHER" id="PTHR33116:SF86">
    <property type="entry name" value="REVERSE TRANSCRIPTASE DOMAIN-CONTAINING PROTEIN"/>
    <property type="match status" value="1"/>
</dbReference>
<gene>
    <name evidence="1" type="ORF">CJ030_MR4G015463</name>
</gene>
<dbReference type="PANTHER" id="PTHR33116">
    <property type="entry name" value="REVERSE TRANSCRIPTASE ZINC-BINDING DOMAIN-CONTAINING PROTEIN-RELATED-RELATED"/>
    <property type="match status" value="1"/>
</dbReference>
<dbReference type="EMBL" id="RXIC02000022">
    <property type="protein sequence ID" value="KAB1216849.1"/>
    <property type="molecule type" value="Genomic_DNA"/>
</dbReference>
<dbReference type="AlphaFoldDB" id="A0A6A1VV92"/>
<evidence type="ECO:0000313" key="2">
    <source>
        <dbReference type="Proteomes" id="UP000516437"/>
    </source>
</evidence>
<organism evidence="1 2">
    <name type="scientific">Morella rubra</name>
    <name type="common">Chinese bayberry</name>
    <dbReference type="NCBI Taxonomy" id="262757"/>
    <lineage>
        <taxon>Eukaryota</taxon>
        <taxon>Viridiplantae</taxon>
        <taxon>Streptophyta</taxon>
        <taxon>Embryophyta</taxon>
        <taxon>Tracheophyta</taxon>
        <taxon>Spermatophyta</taxon>
        <taxon>Magnoliopsida</taxon>
        <taxon>eudicotyledons</taxon>
        <taxon>Gunneridae</taxon>
        <taxon>Pentapetalae</taxon>
        <taxon>rosids</taxon>
        <taxon>fabids</taxon>
        <taxon>Fagales</taxon>
        <taxon>Myricaceae</taxon>
        <taxon>Morella</taxon>
    </lineage>
</organism>
<accession>A0A6A1VV92</accession>
<proteinExistence type="predicted"/>
<keyword evidence="2" id="KW-1185">Reference proteome</keyword>
<dbReference type="Proteomes" id="UP000516437">
    <property type="component" value="Chromosome 4"/>
</dbReference>
<protein>
    <submittedName>
        <fullName evidence="1">Uncharacterized protein</fullName>
    </submittedName>
</protein>
<comment type="caution">
    <text evidence="1">The sequence shown here is derived from an EMBL/GenBank/DDBJ whole genome shotgun (WGS) entry which is preliminary data.</text>
</comment>
<name>A0A6A1VV92_9ROSI</name>
<dbReference type="OrthoDB" id="1305421at2759"/>
<reference evidence="1 2" key="1">
    <citation type="journal article" date="2019" name="Plant Biotechnol. J.">
        <title>The red bayberry genome and genetic basis of sex determination.</title>
        <authorList>
            <person name="Jia H.M."/>
            <person name="Jia H.J."/>
            <person name="Cai Q.L."/>
            <person name="Wang Y."/>
            <person name="Zhao H.B."/>
            <person name="Yang W.F."/>
            <person name="Wang G.Y."/>
            <person name="Li Y.H."/>
            <person name="Zhan D.L."/>
            <person name="Shen Y.T."/>
            <person name="Niu Q.F."/>
            <person name="Chang L."/>
            <person name="Qiu J."/>
            <person name="Zhao L."/>
            <person name="Xie H.B."/>
            <person name="Fu W.Y."/>
            <person name="Jin J."/>
            <person name="Li X.W."/>
            <person name="Jiao Y."/>
            <person name="Zhou C.C."/>
            <person name="Tu T."/>
            <person name="Chai C.Y."/>
            <person name="Gao J.L."/>
            <person name="Fan L.J."/>
            <person name="van de Weg E."/>
            <person name="Wang J.Y."/>
            <person name="Gao Z.S."/>
        </authorList>
    </citation>
    <scope>NUCLEOTIDE SEQUENCE [LARGE SCALE GENOMIC DNA]</scope>
    <source>
        <tissue evidence="1">Leaves</tissue>
    </source>
</reference>
<evidence type="ECO:0000313" key="1">
    <source>
        <dbReference type="EMBL" id="KAB1216849.1"/>
    </source>
</evidence>
<sequence length="216" mass="24304">METMDLSVHLHGVLPSFSEWLPVWFFQTKMRPASRRSSLSFSFCSGYEVLTRLIGRAESLQKINGIKIARAAPPVTNVLFANDAMLFSRANHIEVSNLNECMLTFAQWSGQVLNPHKSFLHFSHNVRPSLRSQLVEIMRIQAVDDPGPYLGLPLGLPRSKIQFCKDLEEQILSRLQGWKAHSLSQAGRTVLLQSVASAIPSYYMSVFLLPKVVSAY</sequence>